<feature type="transmembrane region" description="Helical" evidence="6">
    <location>
        <begin position="123"/>
        <end position="140"/>
    </location>
</feature>
<dbReference type="PANTHER" id="PTHR32322">
    <property type="entry name" value="INNER MEMBRANE TRANSPORTER"/>
    <property type="match status" value="1"/>
</dbReference>
<organism evidence="8 9">
    <name type="scientific">Photobacterium frigidiphilum</name>
    <dbReference type="NCBI Taxonomy" id="264736"/>
    <lineage>
        <taxon>Bacteria</taxon>
        <taxon>Pseudomonadati</taxon>
        <taxon>Pseudomonadota</taxon>
        <taxon>Gammaproteobacteria</taxon>
        <taxon>Vibrionales</taxon>
        <taxon>Vibrionaceae</taxon>
        <taxon>Photobacterium</taxon>
    </lineage>
</organism>
<feature type="transmembrane region" description="Helical" evidence="6">
    <location>
        <begin position="212"/>
        <end position="236"/>
    </location>
</feature>
<comment type="caution">
    <text evidence="8">The sequence shown here is derived from an EMBL/GenBank/DDBJ whole genome shotgun (WGS) entry which is preliminary data.</text>
</comment>
<feature type="domain" description="EamA" evidence="7">
    <location>
        <begin position="3"/>
        <end position="134"/>
    </location>
</feature>
<feature type="transmembrane region" description="Helical" evidence="6">
    <location>
        <begin position="174"/>
        <end position="200"/>
    </location>
</feature>
<keyword evidence="9" id="KW-1185">Reference proteome</keyword>
<dbReference type="Proteomes" id="UP000240987">
    <property type="component" value="Unassembled WGS sequence"/>
</dbReference>
<feature type="transmembrane region" description="Helical" evidence="6">
    <location>
        <begin position="31"/>
        <end position="50"/>
    </location>
</feature>
<dbReference type="InterPro" id="IPR050638">
    <property type="entry name" value="AA-Vitamin_Transporters"/>
</dbReference>
<evidence type="ECO:0000256" key="3">
    <source>
        <dbReference type="ARBA" id="ARBA00022692"/>
    </source>
</evidence>
<keyword evidence="4 6" id="KW-1133">Transmembrane helix</keyword>
<evidence type="ECO:0000256" key="5">
    <source>
        <dbReference type="ARBA" id="ARBA00023136"/>
    </source>
</evidence>
<dbReference type="InterPro" id="IPR037185">
    <property type="entry name" value="EmrE-like"/>
</dbReference>
<keyword evidence="5 6" id="KW-0472">Membrane</keyword>
<gene>
    <name evidence="8" type="ORF">C9J12_24330</name>
</gene>
<dbReference type="AlphaFoldDB" id="A0A2T3J8I7"/>
<keyword evidence="3 6" id="KW-0812">Transmembrane</keyword>
<evidence type="ECO:0000256" key="1">
    <source>
        <dbReference type="ARBA" id="ARBA00004141"/>
    </source>
</evidence>
<comment type="similarity">
    <text evidence="2">Belongs to the EamA transporter family.</text>
</comment>
<dbReference type="GO" id="GO:0016020">
    <property type="term" value="C:membrane"/>
    <property type="evidence" value="ECO:0007669"/>
    <property type="project" value="UniProtKB-SubCell"/>
</dbReference>
<dbReference type="SUPFAM" id="SSF103481">
    <property type="entry name" value="Multidrug resistance efflux transporter EmrE"/>
    <property type="match status" value="2"/>
</dbReference>
<proteinExistence type="inferred from homology"/>
<feature type="transmembrane region" description="Helical" evidence="6">
    <location>
        <begin position="267"/>
        <end position="286"/>
    </location>
</feature>
<feature type="transmembrane region" description="Helical" evidence="6">
    <location>
        <begin position="243"/>
        <end position="261"/>
    </location>
</feature>
<evidence type="ECO:0000313" key="8">
    <source>
        <dbReference type="EMBL" id="PSU45094.1"/>
    </source>
</evidence>
<sequence>MNLILYFSTVLIWGTTWLAIAFQIGDAPVTLSVSYRFGLAAVVLMLLLVLKGVSLKISKKNHLFALSLGGFLFSTNFICFYYATYYIPSGLNAVIFSLAPLLNAFNGWLFLRNTPDKRVIQGGIVGVIGVLLLFLPQILSTETNQLAIFGLVLSLAGTYCFSCGNFISSKAQSLYMPLLPTTAWGMAYGSGFLLILTVAMGNEILLPMDKDYLLSLLYLAIFGSVIGFNTYLLLVGRIGPQKAAYCTVLFPIIALMLSTWFEGYKWEWPAVLGVVMVIMGNLRVFGIDSQWLNRYRLFRQRLVDTSSLKKPT</sequence>
<evidence type="ECO:0000256" key="4">
    <source>
        <dbReference type="ARBA" id="ARBA00022989"/>
    </source>
</evidence>
<protein>
    <submittedName>
        <fullName evidence="8">EamA family transporter</fullName>
    </submittedName>
</protein>
<feature type="domain" description="EamA" evidence="7">
    <location>
        <begin position="149"/>
        <end position="280"/>
    </location>
</feature>
<comment type="subcellular location">
    <subcellularLocation>
        <location evidence="1">Membrane</location>
        <topology evidence="1">Multi-pass membrane protein</topology>
    </subcellularLocation>
</comment>
<dbReference type="Pfam" id="PF00892">
    <property type="entry name" value="EamA"/>
    <property type="match status" value="2"/>
</dbReference>
<dbReference type="OrthoDB" id="2352272at2"/>
<feature type="transmembrane region" description="Helical" evidence="6">
    <location>
        <begin position="62"/>
        <end position="83"/>
    </location>
</feature>
<evidence type="ECO:0000259" key="7">
    <source>
        <dbReference type="Pfam" id="PF00892"/>
    </source>
</evidence>
<accession>A0A2T3J8I7</accession>
<evidence type="ECO:0000256" key="6">
    <source>
        <dbReference type="SAM" id="Phobius"/>
    </source>
</evidence>
<feature type="transmembrane region" description="Helical" evidence="6">
    <location>
        <begin position="146"/>
        <end position="167"/>
    </location>
</feature>
<dbReference type="EMBL" id="PYMJ01000036">
    <property type="protein sequence ID" value="PSU45094.1"/>
    <property type="molecule type" value="Genomic_DNA"/>
</dbReference>
<evidence type="ECO:0000256" key="2">
    <source>
        <dbReference type="ARBA" id="ARBA00007362"/>
    </source>
</evidence>
<evidence type="ECO:0000313" key="9">
    <source>
        <dbReference type="Proteomes" id="UP000240987"/>
    </source>
</evidence>
<feature type="transmembrane region" description="Helical" evidence="6">
    <location>
        <begin position="89"/>
        <end position="111"/>
    </location>
</feature>
<dbReference type="PANTHER" id="PTHR32322:SF2">
    <property type="entry name" value="EAMA DOMAIN-CONTAINING PROTEIN"/>
    <property type="match status" value="1"/>
</dbReference>
<dbReference type="InterPro" id="IPR000620">
    <property type="entry name" value="EamA_dom"/>
</dbReference>
<name>A0A2T3J8I7_9GAMM</name>
<reference evidence="8 9" key="1">
    <citation type="submission" date="2018-01" db="EMBL/GenBank/DDBJ databases">
        <title>Whole genome sequencing of Histamine producing bacteria.</title>
        <authorList>
            <person name="Butler K."/>
        </authorList>
    </citation>
    <scope>NUCLEOTIDE SEQUENCE [LARGE SCALE GENOMIC DNA]</scope>
    <source>
        <strain evidence="8 9">JCM 12947</strain>
    </source>
</reference>